<organism evidence="3 4">
    <name type="scientific">Marinomonas phaeophyticola</name>
    <dbReference type="NCBI Taxonomy" id="3004091"/>
    <lineage>
        <taxon>Bacteria</taxon>
        <taxon>Pseudomonadati</taxon>
        <taxon>Pseudomonadota</taxon>
        <taxon>Gammaproteobacteria</taxon>
        <taxon>Oceanospirillales</taxon>
        <taxon>Oceanospirillaceae</taxon>
        <taxon>Marinomonas</taxon>
    </lineage>
</organism>
<dbReference type="PANTHER" id="PTHR34703">
    <property type="entry name" value="ANTIPORTER SUBUNIT MNHG2-RELATED"/>
    <property type="match status" value="1"/>
</dbReference>
<dbReference type="PANTHER" id="PTHR34703:SF1">
    <property type="entry name" value="ANTIPORTER SUBUNIT MNHG2-RELATED"/>
    <property type="match status" value="1"/>
</dbReference>
<evidence type="ECO:0000256" key="2">
    <source>
        <dbReference type="SAM" id="Phobius"/>
    </source>
</evidence>
<sequence length="127" mass="13717">MNFFVEAAAASLLIFGGIFLLIGSIGLARLPDIYTRLHAPTKATTLGIAGVLVASCIIQTNRQGSLSINEWLITLFLMITAPVAANMIAKAALHHDIEPIHRTQGKELMKTARERQAPTAQAPEDKK</sequence>
<dbReference type="Pfam" id="PF03334">
    <property type="entry name" value="PhaG_MnhG_YufB"/>
    <property type="match status" value="1"/>
</dbReference>
<reference evidence="3" key="1">
    <citation type="submission" date="2022-12" db="EMBL/GenBank/DDBJ databases">
        <title>Marinomonas 15G1-11 sp. nov, isolated from marine algae.</title>
        <authorList>
            <person name="Butt M."/>
            <person name="Choi D.G."/>
            <person name="Kim J.M."/>
            <person name="Lee J.K."/>
            <person name="Baek J.H."/>
            <person name="Jeon C.O."/>
        </authorList>
    </citation>
    <scope>NUCLEOTIDE SEQUENCE</scope>
    <source>
        <strain evidence="3">15G1-11</strain>
    </source>
</reference>
<dbReference type="EMBL" id="JAPUBN010000016">
    <property type="protein sequence ID" value="MCZ2722190.1"/>
    <property type="molecule type" value="Genomic_DNA"/>
</dbReference>
<accession>A0ABT4JVC4</accession>
<keyword evidence="2" id="KW-0812">Transmembrane</keyword>
<dbReference type="NCBIfam" id="NF009316">
    <property type="entry name" value="PRK12674.1-5"/>
    <property type="match status" value="1"/>
</dbReference>
<dbReference type="Proteomes" id="UP001149719">
    <property type="component" value="Unassembled WGS sequence"/>
</dbReference>
<comment type="caution">
    <text evidence="3">The sequence shown here is derived from an EMBL/GenBank/DDBJ whole genome shotgun (WGS) entry which is preliminary data.</text>
</comment>
<name>A0ABT4JVC4_9GAMM</name>
<evidence type="ECO:0000313" key="4">
    <source>
        <dbReference type="Proteomes" id="UP001149719"/>
    </source>
</evidence>
<feature type="transmembrane region" description="Helical" evidence="2">
    <location>
        <begin position="43"/>
        <end position="60"/>
    </location>
</feature>
<proteinExistence type="predicted"/>
<protein>
    <submittedName>
        <fullName evidence="3">Na+/H+ antiporter subunit G</fullName>
    </submittedName>
</protein>
<dbReference type="InterPro" id="IPR005133">
    <property type="entry name" value="PhaG_MnhG_YufB"/>
</dbReference>
<feature type="transmembrane region" description="Helical" evidence="2">
    <location>
        <begin position="72"/>
        <end position="93"/>
    </location>
</feature>
<keyword evidence="2" id="KW-0472">Membrane</keyword>
<keyword evidence="2" id="KW-1133">Transmembrane helix</keyword>
<feature type="transmembrane region" description="Helical" evidence="2">
    <location>
        <begin position="12"/>
        <end position="31"/>
    </location>
</feature>
<gene>
    <name evidence="3" type="ORF">O1D97_11195</name>
</gene>
<dbReference type="NCBIfam" id="TIGR01300">
    <property type="entry name" value="CPA3_mnhG_phaG"/>
    <property type="match status" value="1"/>
</dbReference>
<evidence type="ECO:0000313" key="3">
    <source>
        <dbReference type="EMBL" id="MCZ2722190.1"/>
    </source>
</evidence>
<feature type="compositionally biased region" description="Basic and acidic residues" evidence="1">
    <location>
        <begin position="104"/>
        <end position="116"/>
    </location>
</feature>
<keyword evidence="4" id="KW-1185">Reference proteome</keyword>
<evidence type="ECO:0000256" key="1">
    <source>
        <dbReference type="SAM" id="MobiDB-lite"/>
    </source>
</evidence>
<dbReference type="NCBIfam" id="NF009314">
    <property type="entry name" value="PRK12674.1-2"/>
    <property type="match status" value="1"/>
</dbReference>
<feature type="region of interest" description="Disordered" evidence="1">
    <location>
        <begin position="104"/>
        <end position="127"/>
    </location>
</feature>
<dbReference type="RefSeq" id="WP_269125621.1">
    <property type="nucleotide sequence ID" value="NZ_JAPUBN010000016.1"/>
</dbReference>